<feature type="compositionally biased region" description="Basic and acidic residues" evidence="1">
    <location>
        <begin position="39"/>
        <end position="50"/>
    </location>
</feature>
<protein>
    <submittedName>
        <fullName evidence="2">Uncharacterized protein</fullName>
    </submittedName>
</protein>
<evidence type="ECO:0000313" key="3">
    <source>
        <dbReference type="Proteomes" id="UP000192257"/>
    </source>
</evidence>
<accession>A0A1X0NSE8</accession>
<dbReference type="EMBL" id="NBCO01000024">
    <property type="protein sequence ID" value="ORC87109.1"/>
    <property type="molecule type" value="Genomic_DNA"/>
</dbReference>
<feature type="compositionally biased region" description="Basic and acidic residues" evidence="1">
    <location>
        <begin position="174"/>
        <end position="187"/>
    </location>
</feature>
<keyword evidence="3" id="KW-1185">Reference proteome</keyword>
<proteinExistence type="predicted"/>
<dbReference type="AlphaFoldDB" id="A0A1X0NSE8"/>
<dbReference type="OrthoDB" id="272814at2759"/>
<comment type="caution">
    <text evidence="2">The sequence shown here is derived from an EMBL/GenBank/DDBJ whole genome shotgun (WGS) entry which is preliminary data.</text>
</comment>
<evidence type="ECO:0000256" key="1">
    <source>
        <dbReference type="SAM" id="MobiDB-lite"/>
    </source>
</evidence>
<sequence length="459" mass="52463">MDVYSLSLQECDGPEKMGCSQSELRGQKSNQPQQLQGASREEEKEKEKKANGVNANPTERRASPQVKETRTPAIPPIPPGCWYAQPFTETTTMNLTEYHMKQRGRVVFSNAYIPVGASELESLPGHAPLVRTTLKIGTDLVYGMAYFHSTPLYIEYYWRSRVAHYNKMCKEKEQQQEEKKREEDDVHPSTSTLIGDKENSQRDLVKTIYDRPYFDTFVAFKVYVDDKLVPDHYPSSKSIPNCTATIFTSEAFNNWICIPVVLIGYLNNFLLSTISLYRYLSLNFVEYLLQQSSSLYGNDIFGSDENTNTTNNNSNSNNSVEESNNNQEVKRVFKVRVEVVYGCRSEMNFCTDYISKGSVNIVMTKKSRGVLKSYEEKLRKLIQRSLPVRDQLIPMDRLALVTQEQQEQQQQRSRVCLFCNSPLRFTCTICGAQLCGTTACVWRPFTGYPHGCSVHKAQI</sequence>
<name>A0A1X0NSE8_9TRYP</name>
<reference evidence="2 3" key="1">
    <citation type="submission" date="2017-03" db="EMBL/GenBank/DDBJ databases">
        <title>An alternative strategy for trypanosome survival in the mammalian bloodstream revealed through genome and transcriptome analysis of the ubiquitous bovine parasite Trypanosoma (Megatrypanum) theileri.</title>
        <authorList>
            <person name="Kelly S."/>
            <person name="Ivens A."/>
            <person name="Mott A."/>
            <person name="O'Neill E."/>
            <person name="Emms D."/>
            <person name="Macleod O."/>
            <person name="Voorheis P."/>
            <person name="Matthews J."/>
            <person name="Matthews K."/>
            <person name="Carrington M."/>
        </authorList>
    </citation>
    <scope>NUCLEOTIDE SEQUENCE [LARGE SCALE GENOMIC DNA]</scope>
    <source>
        <strain evidence="2">Edinburgh</strain>
    </source>
</reference>
<dbReference type="VEuPathDB" id="TriTrypDB:TM35_000242590"/>
<feature type="compositionally biased region" description="Basic and acidic residues" evidence="1">
    <location>
        <begin position="58"/>
        <end position="70"/>
    </location>
</feature>
<evidence type="ECO:0000313" key="2">
    <source>
        <dbReference type="EMBL" id="ORC87109.1"/>
    </source>
</evidence>
<feature type="region of interest" description="Disordered" evidence="1">
    <location>
        <begin position="1"/>
        <end position="71"/>
    </location>
</feature>
<dbReference type="GeneID" id="39987451"/>
<feature type="region of interest" description="Disordered" evidence="1">
    <location>
        <begin position="174"/>
        <end position="195"/>
    </location>
</feature>
<dbReference type="Proteomes" id="UP000192257">
    <property type="component" value="Unassembled WGS sequence"/>
</dbReference>
<gene>
    <name evidence="2" type="ORF">TM35_000242590</name>
</gene>
<feature type="compositionally biased region" description="Polar residues" evidence="1">
    <location>
        <begin position="19"/>
        <end position="37"/>
    </location>
</feature>
<dbReference type="RefSeq" id="XP_028881175.1">
    <property type="nucleotide sequence ID" value="XM_029027671.1"/>
</dbReference>
<organism evidence="2 3">
    <name type="scientific">Trypanosoma theileri</name>
    <dbReference type="NCBI Taxonomy" id="67003"/>
    <lineage>
        <taxon>Eukaryota</taxon>
        <taxon>Discoba</taxon>
        <taxon>Euglenozoa</taxon>
        <taxon>Kinetoplastea</taxon>
        <taxon>Metakinetoplastina</taxon>
        <taxon>Trypanosomatida</taxon>
        <taxon>Trypanosomatidae</taxon>
        <taxon>Trypanosoma</taxon>
    </lineage>
</organism>
<feature type="region of interest" description="Disordered" evidence="1">
    <location>
        <begin position="306"/>
        <end position="325"/>
    </location>
</feature>